<dbReference type="EMBL" id="QJKJ01010439">
    <property type="protein sequence ID" value="RDX73676.1"/>
    <property type="molecule type" value="Genomic_DNA"/>
</dbReference>
<evidence type="ECO:0000256" key="1">
    <source>
        <dbReference type="SAM" id="Phobius"/>
    </source>
</evidence>
<keyword evidence="1" id="KW-1133">Transmembrane helix</keyword>
<dbReference type="Proteomes" id="UP000257109">
    <property type="component" value="Unassembled WGS sequence"/>
</dbReference>
<evidence type="ECO:0008006" key="4">
    <source>
        <dbReference type="Google" id="ProtNLM"/>
    </source>
</evidence>
<protein>
    <recommendedName>
        <fullName evidence="4">Transmembrane protein</fullName>
    </recommendedName>
</protein>
<feature type="transmembrane region" description="Helical" evidence="1">
    <location>
        <begin position="41"/>
        <end position="61"/>
    </location>
</feature>
<dbReference type="AlphaFoldDB" id="A0A371F5S9"/>
<reference evidence="2" key="1">
    <citation type="submission" date="2018-05" db="EMBL/GenBank/DDBJ databases">
        <title>Draft genome of Mucuna pruriens seed.</title>
        <authorList>
            <person name="Nnadi N.E."/>
            <person name="Vos R."/>
            <person name="Hasami M.H."/>
            <person name="Devisetty U.K."/>
            <person name="Aguiy J.C."/>
        </authorList>
    </citation>
    <scope>NUCLEOTIDE SEQUENCE [LARGE SCALE GENOMIC DNA]</scope>
    <source>
        <strain evidence="2">JCA_2017</strain>
    </source>
</reference>
<evidence type="ECO:0000313" key="2">
    <source>
        <dbReference type="EMBL" id="RDX73676.1"/>
    </source>
</evidence>
<name>A0A371F5S9_MUCPR</name>
<organism evidence="2 3">
    <name type="scientific">Mucuna pruriens</name>
    <name type="common">Velvet bean</name>
    <name type="synonym">Dolichos pruriens</name>
    <dbReference type="NCBI Taxonomy" id="157652"/>
    <lineage>
        <taxon>Eukaryota</taxon>
        <taxon>Viridiplantae</taxon>
        <taxon>Streptophyta</taxon>
        <taxon>Embryophyta</taxon>
        <taxon>Tracheophyta</taxon>
        <taxon>Spermatophyta</taxon>
        <taxon>Magnoliopsida</taxon>
        <taxon>eudicotyledons</taxon>
        <taxon>Gunneridae</taxon>
        <taxon>Pentapetalae</taxon>
        <taxon>rosids</taxon>
        <taxon>fabids</taxon>
        <taxon>Fabales</taxon>
        <taxon>Fabaceae</taxon>
        <taxon>Papilionoideae</taxon>
        <taxon>50 kb inversion clade</taxon>
        <taxon>NPAAA clade</taxon>
        <taxon>indigoferoid/millettioid clade</taxon>
        <taxon>Phaseoleae</taxon>
        <taxon>Mucuna</taxon>
    </lineage>
</organism>
<keyword evidence="1" id="KW-0472">Membrane</keyword>
<comment type="caution">
    <text evidence="2">The sequence shown here is derived from an EMBL/GenBank/DDBJ whole genome shotgun (WGS) entry which is preliminary data.</text>
</comment>
<keyword evidence="1" id="KW-0812">Transmembrane</keyword>
<accession>A0A371F5S9</accession>
<feature type="transmembrane region" description="Helical" evidence="1">
    <location>
        <begin position="73"/>
        <end position="92"/>
    </location>
</feature>
<feature type="non-terminal residue" evidence="2">
    <location>
        <position position="1"/>
    </location>
</feature>
<gene>
    <name evidence="2" type="ORF">CR513_46684</name>
</gene>
<evidence type="ECO:0000313" key="3">
    <source>
        <dbReference type="Proteomes" id="UP000257109"/>
    </source>
</evidence>
<sequence length="163" mass="17917">MYAFEVVEIRSRSGISVCWNFMGRSLNSETKSSSSSSNTQLGCACFFLLVLLFLLSGGAGVEFLDNLGVGEGGFAFCFGYLGLVSGGIKAVGFDGFGRETLKQTETKRNKRRVSRSTLLQPRYKSGAIWFLLQDLKGQRLGLRRTRKVMNLGKEKEGTRSGMS</sequence>
<keyword evidence="3" id="KW-1185">Reference proteome</keyword>
<proteinExistence type="predicted"/>
<dbReference type="OrthoDB" id="10487047at2759"/>